<keyword evidence="2" id="KW-1185">Reference proteome</keyword>
<dbReference type="RefSeq" id="WP_007789583.1">
    <property type="nucleotide sequence ID" value="NZ_ADGQ01000054.1"/>
</dbReference>
<organism evidence="1 2">
    <name type="scientific">Peptostreptococcus stomatis DSM 17678</name>
    <dbReference type="NCBI Taxonomy" id="596315"/>
    <lineage>
        <taxon>Bacteria</taxon>
        <taxon>Bacillati</taxon>
        <taxon>Bacillota</taxon>
        <taxon>Clostridia</taxon>
        <taxon>Peptostreptococcales</taxon>
        <taxon>Peptostreptococcaceae</taxon>
        <taxon>Peptostreptococcus</taxon>
    </lineage>
</organism>
<dbReference type="GeneID" id="84800686"/>
<comment type="caution">
    <text evidence="1">The sequence shown here is derived from an EMBL/GenBank/DDBJ whole genome shotgun (WGS) entry which is preliminary data.</text>
</comment>
<dbReference type="InterPro" id="IPR057955">
    <property type="entry name" value="SF0329-like"/>
</dbReference>
<dbReference type="AlphaFoldDB" id="E0E350"/>
<dbReference type="Proteomes" id="UP000003244">
    <property type="component" value="Unassembled WGS sequence"/>
</dbReference>
<gene>
    <name evidence="1" type="ORF">HMPREF0634_0677</name>
</gene>
<reference evidence="1 2" key="1">
    <citation type="submission" date="2010-08" db="EMBL/GenBank/DDBJ databases">
        <authorList>
            <person name="Harkins D.M."/>
            <person name="Madupu R."/>
            <person name="Durkin A.S."/>
            <person name="Torralba M."/>
            <person name="Methe B."/>
            <person name="Sutton G.G."/>
            <person name="Nelson K.E."/>
        </authorList>
    </citation>
    <scope>NUCLEOTIDE SEQUENCE [LARGE SCALE GENOMIC DNA]</scope>
    <source>
        <strain evidence="1 2">DSM 17678</strain>
    </source>
</reference>
<proteinExistence type="predicted"/>
<dbReference type="Pfam" id="PF25753">
    <property type="entry name" value="SF0329"/>
    <property type="match status" value="1"/>
</dbReference>
<evidence type="ECO:0000313" key="1">
    <source>
        <dbReference type="EMBL" id="EFM64677.1"/>
    </source>
</evidence>
<dbReference type="eggNOG" id="ENOG502ZAJN">
    <property type="taxonomic scope" value="Bacteria"/>
</dbReference>
<dbReference type="EMBL" id="ADGQ01000054">
    <property type="protein sequence ID" value="EFM64677.1"/>
    <property type="molecule type" value="Genomic_DNA"/>
</dbReference>
<dbReference type="STRING" id="596315.HMPREF0634_0677"/>
<dbReference type="OrthoDB" id="9815878at2"/>
<name>E0E350_9FIRM</name>
<protein>
    <submittedName>
        <fullName evidence="1">Uncharacterized protein</fullName>
    </submittedName>
</protein>
<accession>E0E350</accession>
<evidence type="ECO:0000313" key="2">
    <source>
        <dbReference type="Proteomes" id="UP000003244"/>
    </source>
</evidence>
<sequence>MATWSGIRKKLESEYLAKSLQGHIQYYATTYTRSHDHEGRAAIRYDGKEIIKGCYWYNWTKAGQFPKDEKYERRMREENAFMDDTALKLGVFDQRSFYAAFQEFDQQSIEKSLKSENLIVRIFAVLDRRVGKRRLLMMKDTIEQEPNTFKEFYVIRARAEGIKL</sequence>